<keyword evidence="1 2" id="KW-0808">Transferase</keyword>
<evidence type="ECO:0000256" key="1">
    <source>
        <dbReference type="ARBA" id="ARBA00022679"/>
    </source>
</evidence>
<feature type="domain" description="Ketosynthase family 3 (KS3)" evidence="3">
    <location>
        <begin position="12"/>
        <end position="436"/>
    </location>
</feature>
<evidence type="ECO:0000259" key="3">
    <source>
        <dbReference type="PROSITE" id="PS52004"/>
    </source>
</evidence>
<proteinExistence type="inferred from homology"/>
<keyword evidence="5" id="KW-1185">Reference proteome</keyword>
<name>A0ABU5XYA0_9MYCO</name>
<dbReference type="Pfam" id="PF02801">
    <property type="entry name" value="Ketoacyl-synt_C"/>
    <property type="match status" value="1"/>
</dbReference>
<comment type="caution">
    <text evidence="4">The sequence shown here is derived from an EMBL/GenBank/DDBJ whole genome shotgun (WGS) entry which is preliminary data.</text>
</comment>
<reference evidence="4 5" key="1">
    <citation type="submission" date="2023-12" db="EMBL/GenBank/DDBJ databases">
        <title>Description of new species of Mycobacterium terrae complex isolated from sewage at the Sao Paulo Zoological Park Foundation in Brazil.</title>
        <authorList>
            <person name="Romagnoli C.L."/>
            <person name="Conceicao E.C."/>
            <person name="Machado E."/>
            <person name="Barreto L.B.P.F."/>
            <person name="Sharma A."/>
            <person name="Silva N.M."/>
            <person name="Marques L.E."/>
            <person name="Juliana M.A."/>
            <person name="Lourenco M.C.S."/>
            <person name="Digiampietri L.A."/>
            <person name="Suffys P.N."/>
            <person name="Viana-Niero C."/>
        </authorList>
    </citation>
    <scope>NUCLEOTIDE SEQUENCE [LARGE SCALE GENOMIC DNA]</scope>
    <source>
        <strain evidence="4 5">MYC340</strain>
    </source>
</reference>
<dbReference type="InterPro" id="IPR016039">
    <property type="entry name" value="Thiolase-like"/>
</dbReference>
<dbReference type="PROSITE" id="PS52004">
    <property type="entry name" value="KS3_2"/>
    <property type="match status" value="1"/>
</dbReference>
<dbReference type="SMART" id="SM00825">
    <property type="entry name" value="PKS_KS"/>
    <property type="match status" value="1"/>
</dbReference>
<dbReference type="InterPro" id="IPR014031">
    <property type="entry name" value="Ketoacyl_synth_C"/>
</dbReference>
<evidence type="ECO:0000256" key="2">
    <source>
        <dbReference type="RuleBase" id="RU003694"/>
    </source>
</evidence>
<dbReference type="SUPFAM" id="SSF53901">
    <property type="entry name" value="Thiolase-like"/>
    <property type="match status" value="1"/>
</dbReference>
<evidence type="ECO:0000313" key="5">
    <source>
        <dbReference type="Proteomes" id="UP001298593"/>
    </source>
</evidence>
<comment type="similarity">
    <text evidence="2">Belongs to the thiolase-like superfamily. Beta-ketoacyl-ACP synthases family.</text>
</comment>
<sequence length="440" mass="45657">MSSQPVAKATDNDPIAIVGMAVEAPGDIDTPEGYWELLSHRREALSPLPADRGWAIRDLLAGSCRDGFKRIHNSGGFLTGAGTFDPAFFAISPREATAMDPQQRVALRVAWRALENSGINPDDLQGHDVGCYIGASPTGYGPDMAEFSSHTGHLLSGTAMGVVSGRIAYTLGLAGPALTVDASCTSALAALHIAVQSLRAGDCDMALAGGVCVMGSPGYFVEFSKQQALSDDGHCRPYSAQASGTVWAEGAGIFVLQRGSGAVRDGHRILAEIRAIAVNQDGHSAGLSAPSAEAQKHLFERVMCRAGVRPEDIAMIEGHGTATRLGDRTELRSLSQTYGAAPPGRGALLGSVKSNLGHAQAAAGALGLAKVLVSAEHGAIPPTLHVEEASHEVDWENQGLRLAQTLTPWPAVDGRRLAAVSAFGVSGTNAHAIVAMPEAV</sequence>
<protein>
    <submittedName>
        <fullName evidence="4">Polyketide synthase</fullName>
    </submittedName>
</protein>
<dbReference type="Gene3D" id="3.40.47.10">
    <property type="match status" value="1"/>
</dbReference>
<gene>
    <name evidence="4" type="ORF">KV113_15160</name>
</gene>
<dbReference type="CDD" id="cd00833">
    <property type="entry name" value="PKS"/>
    <property type="match status" value="1"/>
</dbReference>
<dbReference type="InterPro" id="IPR050091">
    <property type="entry name" value="PKS_NRPS_Biosynth_Enz"/>
</dbReference>
<dbReference type="PANTHER" id="PTHR43775:SF51">
    <property type="entry name" value="INACTIVE PHENOLPHTHIOCEROL SYNTHESIS POLYKETIDE SYNTHASE TYPE I PKS1-RELATED"/>
    <property type="match status" value="1"/>
</dbReference>
<dbReference type="Pfam" id="PF00109">
    <property type="entry name" value="ketoacyl-synt"/>
    <property type="match status" value="1"/>
</dbReference>
<dbReference type="PANTHER" id="PTHR43775">
    <property type="entry name" value="FATTY ACID SYNTHASE"/>
    <property type="match status" value="1"/>
</dbReference>
<dbReference type="EMBL" id="JAYJJU010000014">
    <property type="protein sequence ID" value="MEB3032890.1"/>
    <property type="molecule type" value="Genomic_DNA"/>
</dbReference>
<dbReference type="RefSeq" id="WP_224976227.1">
    <property type="nucleotide sequence ID" value="NZ_JAYJJU010000014.1"/>
</dbReference>
<dbReference type="InterPro" id="IPR020841">
    <property type="entry name" value="PKS_Beta-ketoAc_synthase_dom"/>
</dbReference>
<organism evidence="4 5">
    <name type="scientific">[Mycobacterium] nativiensis</name>
    <dbReference type="NCBI Taxonomy" id="2855503"/>
    <lineage>
        <taxon>Bacteria</taxon>
        <taxon>Bacillati</taxon>
        <taxon>Actinomycetota</taxon>
        <taxon>Actinomycetes</taxon>
        <taxon>Mycobacteriales</taxon>
        <taxon>Mycobacteriaceae</taxon>
        <taxon>Mycolicibacter</taxon>
    </lineage>
</organism>
<evidence type="ECO:0000313" key="4">
    <source>
        <dbReference type="EMBL" id="MEB3032890.1"/>
    </source>
</evidence>
<dbReference type="Proteomes" id="UP001298593">
    <property type="component" value="Unassembled WGS sequence"/>
</dbReference>
<accession>A0ABU5XYA0</accession>
<dbReference type="InterPro" id="IPR014030">
    <property type="entry name" value="Ketoacyl_synth_N"/>
</dbReference>